<dbReference type="PANTHER" id="PTHR42760:SF127">
    <property type="entry name" value="3-KETOACYL-ACYL CARRIER PROTEIN REDUCTASE-RELATED"/>
    <property type="match status" value="1"/>
</dbReference>
<dbReference type="GO" id="GO:0006633">
    <property type="term" value="P:fatty acid biosynthetic process"/>
    <property type="evidence" value="ECO:0007669"/>
    <property type="project" value="TreeGrafter"/>
</dbReference>
<evidence type="ECO:0000313" key="5">
    <source>
        <dbReference type="Proteomes" id="UP000724874"/>
    </source>
</evidence>
<keyword evidence="3" id="KW-0560">Oxidoreductase</keyword>
<dbReference type="PRINTS" id="PR00081">
    <property type="entry name" value="GDHRDH"/>
</dbReference>
<keyword evidence="2" id="KW-0521">NADP</keyword>
<evidence type="ECO:0000313" key="4">
    <source>
        <dbReference type="EMBL" id="KAF8896858.1"/>
    </source>
</evidence>
<dbReference type="InterPro" id="IPR020904">
    <property type="entry name" value="Sc_DH/Rdtase_CS"/>
</dbReference>
<name>A0A9P5NMJ2_GYMJU</name>
<dbReference type="PROSITE" id="PS00061">
    <property type="entry name" value="ADH_SHORT"/>
    <property type="match status" value="1"/>
</dbReference>
<protein>
    <submittedName>
        <fullName evidence="4">NAD-binding protein</fullName>
    </submittedName>
</protein>
<sequence>MLDDFSLPENTPVLPLQSKLALITGASGGIGRATALALARQGCSIAVHYHSSKEKAEALVSELTKMKDINAVAFQADLSDYNNVRKLHSEVVYHMGHPDILFNNSGTTNRVIGPNGNIEDVSIEEFESTWRTNTGSSYLLTQLCLPKMAEKRYGRIVFNSSVAAGTGGVIGPHYASSKSAMHGMLHWIAMRYAKEGITCNAVAPALVIETGMMSNPSDQLKVRISVGRFGHPSEIASVVGMLVTNSYMTNKIVVADGGWTPSAF</sequence>
<evidence type="ECO:0000256" key="3">
    <source>
        <dbReference type="ARBA" id="ARBA00023002"/>
    </source>
</evidence>
<dbReference type="Gene3D" id="3.40.50.720">
    <property type="entry name" value="NAD(P)-binding Rossmann-like Domain"/>
    <property type="match status" value="1"/>
</dbReference>
<dbReference type="FunFam" id="3.40.50.720:FF:000173">
    <property type="entry name" value="3-oxoacyl-[acyl-carrier protein] reductase"/>
    <property type="match status" value="1"/>
</dbReference>
<dbReference type="AlphaFoldDB" id="A0A9P5NMJ2"/>
<dbReference type="CDD" id="cd05233">
    <property type="entry name" value="SDR_c"/>
    <property type="match status" value="1"/>
</dbReference>
<dbReference type="GO" id="GO:0016616">
    <property type="term" value="F:oxidoreductase activity, acting on the CH-OH group of donors, NAD or NADP as acceptor"/>
    <property type="evidence" value="ECO:0007669"/>
    <property type="project" value="TreeGrafter"/>
</dbReference>
<dbReference type="InterPro" id="IPR036291">
    <property type="entry name" value="NAD(P)-bd_dom_sf"/>
</dbReference>
<comment type="caution">
    <text evidence="4">The sequence shown here is derived from an EMBL/GenBank/DDBJ whole genome shotgun (WGS) entry which is preliminary data.</text>
</comment>
<dbReference type="SUPFAM" id="SSF51735">
    <property type="entry name" value="NAD(P)-binding Rossmann-fold domains"/>
    <property type="match status" value="1"/>
</dbReference>
<dbReference type="InterPro" id="IPR002347">
    <property type="entry name" value="SDR_fam"/>
</dbReference>
<evidence type="ECO:0000256" key="1">
    <source>
        <dbReference type="ARBA" id="ARBA00006484"/>
    </source>
</evidence>
<keyword evidence="5" id="KW-1185">Reference proteome</keyword>
<dbReference type="OrthoDB" id="1888931at2759"/>
<dbReference type="PANTHER" id="PTHR42760">
    <property type="entry name" value="SHORT-CHAIN DEHYDROGENASES/REDUCTASES FAMILY MEMBER"/>
    <property type="match status" value="1"/>
</dbReference>
<evidence type="ECO:0000256" key="2">
    <source>
        <dbReference type="ARBA" id="ARBA00022857"/>
    </source>
</evidence>
<organism evidence="4 5">
    <name type="scientific">Gymnopilus junonius</name>
    <name type="common">Spectacular rustgill mushroom</name>
    <name type="synonym">Gymnopilus spectabilis subsp. junonius</name>
    <dbReference type="NCBI Taxonomy" id="109634"/>
    <lineage>
        <taxon>Eukaryota</taxon>
        <taxon>Fungi</taxon>
        <taxon>Dikarya</taxon>
        <taxon>Basidiomycota</taxon>
        <taxon>Agaricomycotina</taxon>
        <taxon>Agaricomycetes</taxon>
        <taxon>Agaricomycetidae</taxon>
        <taxon>Agaricales</taxon>
        <taxon>Agaricineae</taxon>
        <taxon>Hymenogastraceae</taxon>
        <taxon>Gymnopilus</taxon>
    </lineage>
</organism>
<dbReference type="GO" id="GO:0048038">
    <property type="term" value="F:quinone binding"/>
    <property type="evidence" value="ECO:0007669"/>
    <property type="project" value="TreeGrafter"/>
</dbReference>
<dbReference type="Pfam" id="PF00106">
    <property type="entry name" value="adh_short"/>
    <property type="match status" value="1"/>
</dbReference>
<gene>
    <name evidence="4" type="ORF">CPB84DRAFT_1963034</name>
</gene>
<comment type="similarity">
    <text evidence="1">Belongs to the short-chain dehydrogenases/reductases (SDR) family.</text>
</comment>
<accession>A0A9P5NMJ2</accession>
<proteinExistence type="inferred from homology"/>
<dbReference type="Proteomes" id="UP000724874">
    <property type="component" value="Unassembled WGS sequence"/>
</dbReference>
<reference evidence="4" key="1">
    <citation type="submission" date="2020-11" db="EMBL/GenBank/DDBJ databases">
        <authorList>
            <consortium name="DOE Joint Genome Institute"/>
            <person name="Ahrendt S."/>
            <person name="Riley R."/>
            <person name="Andreopoulos W."/>
            <person name="LaButti K."/>
            <person name="Pangilinan J."/>
            <person name="Ruiz-duenas F.J."/>
            <person name="Barrasa J.M."/>
            <person name="Sanchez-Garcia M."/>
            <person name="Camarero S."/>
            <person name="Miyauchi S."/>
            <person name="Serrano A."/>
            <person name="Linde D."/>
            <person name="Babiker R."/>
            <person name="Drula E."/>
            <person name="Ayuso-Fernandez I."/>
            <person name="Pacheco R."/>
            <person name="Padilla G."/>
            <person name="Ferreira P."/>
            <person name="Barriuso J."/>
            <person name="Kellner H."/>
            <person name="Castanera R."/>
            <person name="Alfaro M."/>
            <person name="Ramirez L."/>
            <person name="Pisabarro A.G."/>
            <person name="Kuo A."/>
            <person name="Tritt A."/>
            <person name="Lipzen A."/>
            <person name="He G."/>
            <person name="Yan M."/>
            <person name="Ng V."/>
            <person name="Cullen D."/>
            <person name="Martin F."/>
            <person name="Rosso M.-N."/>
            <person name="Henrissat B."/>
            <person name="Hibbett D."/>
            <person name="Martinez A.T."/>
            <person name="Grigoriev I.V."/>
        </authorList>
    </citation>
    <scope>NUCLEOTIDE SEQUENCE</scope>
    <source>
        <strain evidence="4">AH 44721</strain>
    </source>
</reference>
<dbReference type="EMBL" id="JADNYJ010000058">
    <property type="protein sequence ID" value="KAF8896858.1"/>
    <property type="molecule type" value="Genomic_DNA"/>
</dbReference>